<name>A0AAD9R644_ACRCE</name>
<dbReference type="EMBL" id="JARQWQ010000002">
    <property type="protein sequence ID" value="KAK2573563.1"/>
    <property type="molecule type" value="Genomic_DNA"/>
</dbReference>
<evidence type="ECO:0000313" key="1">
    <source>
        <dbReference type="EMBL" id="KAK2573563.1"/>
    </source>
</evidence>
<sequence length="73" mass="8365">ALRFSRGFLVIQLHASALKRVSCLSIEEVNSLEVRENVIVTLCKWPPLAAQDVQLETENIAFRMWNRRPKKGS</sequence>
<reference evidence="1" key="2">
    <citation type="journal article" date="2023" name="Science">
        <title>Genomic signatures of disease resistance in endangered staghorn corals.</title>
        <authorList>
            <person name="Vollmer S.V."/>
            <person name="Selwyn J.D."/>
            <person name="Despard B.A."/>
            <person name="Roesel C.L."/>
        </authorList>
    </citation>
    <scope>NUCLEOTIDE SEQUENCE</scope>
    <source>
        <strain evidence="1">K2</strain>
    </source>
</reference>
<reference evidence="1" key="1">
    <citation type="journal article" date="2023" name="G3 (Bethesda)">
        <title>Whole genome assembly and annotation of the endangered Caribbean coral Acropora cervicornis.</title>
        <authorList>
            <person name="Selwyn J.D."/>
            <person name="Vollmer S.V."/>
        </authorList>
    </citation>
    <scope>NUCLEOTIDE SEQUENCE</scope>
    <source>
        <strain evidence="1">K2</strain>
    </source>
</reference>
<keyword evidence="2" id="KW-1185">Reference proteome</keyword>
<dbReference type="AlphaFoldDB" id="A0AAD9R644"/>
<comment type="caution">
    <text evidence="1">The sequence shown here is derived from an EMBL/GenBank/DDBJ whole genome shotgun (WGS) entry which is preliminary data.</text>
</comment>
<proteinExistence type="predicted"/>
<dbReference type="Proteomes" id="UP001249851">
    <property type="component" value="Unassembled WGS sequence"/>
</dbReference>
<gene>
    <name evidence="1" type="ORF">P5673_001232</name>
</gene>
<protein>
    <submittedName>
        <fullName evidence="1">Uncharacterized protein</fullName>
    </submittedName>
</protein>
<feature type="non-terminal residue" evidence="1">
    <location>
        <position position="1"/>
    </location>
</feature>
<evidence type="ECO:0000313" key="2">
    <source>
        <dbReference type="Proteomes" id="UP001249851"/>
    </source>
</evidence>
<organism evidence="1 2">
    <name type="scientific">Acropora cervicornis</name>
    <name type="common">Staghorn coral</name>
    <dbReference type="NCBI Taxonomy" id="6130"/>
    <lineage>
        <taxon>Eukaryota</taxon>
        <taxon>Metazoa</taxon>
        <taxon>Cnidaria</taxon>
        <taxon>Anthozoa</taxon>
        <taxon>Hexacorallia</taxon>
        <taxon>Scleractinia</taxon>
        <taxon>Astrocoeniina</taxon>
        <taxon>Acroporidae</taxon>
        <taxon>Acropora</taxon>
    </lineage>
</organism>
<accession>A0AAD9R644</accession>